<keyword evidence="2" id="KW-1185">Reference proteome</keyword>
<evidence type="ECO:0008006" key="3">
    <source>
        <dbReference type="Google" id="ProtNLM"/>
    </source>
</evidence>
<reference evidence="1 2" key="1">
    <citation type="submission" date="2018-05" db="EMBL/GenBank/DDBJ databases">
        <title>Complete Genome Sequences of Extremely Thermoacidophilic, Metal-Mobilizing Type-Strain Members of the Archaeal Family Sulfolobaceae: Acidianus brierleyi DSM-1651T, Acidianus sulfidivorans DSM-18786T, Metallosphaera hakonensis DSM-7519T, and Metallosphaera prunae DSM-10039T.</title>
        <authorList>
            <person name="Counts J.A."/>
            <person name="Kelly R.M."/>
        </authorList>
    </citation>
    <scope>NUCLEOTIDE SEQUENCE [LARGE SCALE GENOMIC DNA]</scope>
    <source>
        <strain evidence="1 2">HO1-1</strain>
    </source>
</reference>
<dbReference type="EMBL" id="CP029287">
    <property type="protein sequence ID" value="AWS00498.1"/>
    <property type="molecule type" value="Genomic_DNA"/>
</dbReference>
<dbReference type="Proteomes" id="UP000247586">
    <property type="component" value="Chromosome"/>
</dbReference>
<organism evidence="1 2">
    <name type="scientific">Metallosphaera hakonensis JCM 8857 = DSM 7519</name>
    <dbReference type="NCBI Taxonomy" id="1293036"/>
    <lineage>
        <taxon>Archaea</taxon>
        <taxon>Thermoproteota</taxon>
        <taxon>Thermoprotei</taxon>
        <taxon>Sulfolobales</taxon>
        <taxon>Sulfolobaceae</taxon>
        <taxon>Metallosphaera</taxon>
    </lineage>
</organism>
<sequence>MYVRPMKDDEVEVEAFVPARCSIKGFRTTIVIRGNKLIRGKCECGSFPCSHSSKLYLMYMRTRHMTTVSGRRG</sequence>
<dbReference type="KEGG" id="mhk:DFR87_02515"/>
<accession>A0A2U9IXB4</accession>
<gene>
    <name evidence="1" type="ORF">DFR87_02515</name>
</gene>
<proteinExistence type="predicted"/>
<dbReference type="STRING" id="1293036.GCA_001315825_01461"/>
<name>A0A2U9IXB4_9CREN</name>
<evidence type="ECO:0000313" key="1">
    <source>
        <dbReference type="EMBL" id="AWS00498.1"/>
    </source>
</evidence>
<protein>
    <recommendedName>
        <fullName evidence="3">SWIM-type domain-containing protein</fullName>
    </recommendedName>
</protein>
<dbReference type="AlphaFoldDB" id="A0A2U9IXB4"/>
<reference evidence="2" key="3">
    <citation type="submission" date="2020-03" db="EMBL/GenBank/DDBJ databases">
        <title>Sequencing and Assembly of Multiple Reported Metal-Biooxidizing Members of the Extremely Thermoacidophilic Archaeal Family Sulfolobaceae.</title>
        <authorList>
            <person name="Counts J.A."/>
            <person name="Kelly R.M."/>
        </authorList>
    </citation>
    <scope>NUCLEOTIDE SEQUENCE [LARGE SCALE GENOMIC DNA]</scope>
    <source>
        <strain evidence="2">HO1-1</strain>
    </source>
</reference>
<reference evidence="2" key="2">
    <citation type="submission" date="2020-03" db="EMBL/GenBank/DDBJ databases">
        <title>Complete Genome Sequences of Extremely Thermoacidophilic, Metal-Mobilizing Type-Strain Members of the Archaeal Family Sulfolobaceae: Acidianus brierleyi DSM-1651T, Acidianus sulfidivorans DSM-18786T, Metallosphaera hakonensis DSM-7519T, and Metallosphaera prunae DSM-10039T.</title>
        <authorList>
            <person name="Counts J.A."/>
            <person name="Kelly R.M."/>
        </authorList>
    </citation>
    <scope>NUCLEOTIDE SEQUENCE [LARGE SCALE GENOMIC DNA]</scope>
    <source>
        <strain evidence="2">HO1-1</strain>
    </source>
</reference>
<evidence type="ECO:0000313" key="2">
    <source>
        <dbReference type="Proteomes" id="UP000247586"/>
    </source>
</evidence>